<dbReference type="GO" id="GO:0007165">
    <property type="term" value="P:signal transduction"/>
    <property type="evidence" value="ECO:0007669"/>
    <property type="project" value="InterPro"/>
</dbReference>
<dbReference type="AlphaFoldDB" id="A0A401FT44"/>
<reference evidence="2" key="1">
    <citation type="submission" date="2017-11" db="EMBL/GenBank/DDBJ databases">
        <authorList>
            <person name="Watanabe M."/>
            <person name="Kojima H."/>
        </authorList>
    </citation>
    <scope>NUCLEOTIDE SEQUENCE [LARGE SCALE GENOMIC DNA]</scope>
    <source>
        <strain evidence="2">Tokyo 01</strain>
    </source>
</reference>
<dbReference type="OrthoDB" id="1681314at2"/>
<proteinExistence type="predicted"/>
<dbReference type="Proteomes" id="UP000288096">
    <property type="component" value="Unassembled WGS sequence"/>
</dbReference>
<protein>
    <recommendedName>
        <fullName evidence="3">CheW-like domain-containing protein</fullName>
    </recommendedName>
</protein>
<organism evidence="1 2">
    <name type="scientific">Desulfonema ishimotonii</name>
    <dbReference type="NCBI Taxonomy" id="45657"/>
    <lineage>
        <taxon>Bacteria</taxon>
        <taxon>Pseudomonadati</taxon>
        <taxon>Thermodesulfobacteriota</taxon>
        <taxon>Desulfobacteria</taxon>
        <taxon>Desulfobacterales</taxon>
        <taxon>Desulfococcaceae</taxon>
        <taxon>Desulfonema</taxon>
    </lineage>
</organism>
<name>A0A401FT44_9BACT</name>
<comment type="caution">
    <text evidence="1">The sequence shown here is derived from an EMBL/GenBank/DDBJ whole genome shotgun (WGS) entry which is preliminary data.</text>
</comment>
<evidence type="ECO:0000313" key="2">
    <source>
        <dbReference type="Proteomes" id="UP000288096"/>
    </source>
</evidence>
<gene>
    <name evidence="1" type="ORF">DENIS_1068</name>
</gene>
<dbReference type="SUPFAM" id="SSF50341">
    <property type="entry name" value="CheW-like"/>
    <property type="match status" value="1"/>
</dbReference>
<dbReference type="RefSeq" id="WP_124327574.1">
    <property type="nucleotide sequence ID" value="NZ_BEXT01000001.1"/>
</dbReference>
<dbReference type="GO" id="GO:0006935">
    <property type="term" value="P:chemotaxis"/>
    <property type="evidence" value="ECO:0007669"/>
    <property type="project" value="InterPro"/>
</dbReference>
<dbReference type="EMBL" id="BEXT01000001">
    <property type="protein sequence ID" value="GBC60123.1"/>
    <property type="molecule type" value="Genomic_DNA"/>
</dbReference>
<evidence type="ECO:0000313" key="1">
    <source>
        <dbReference type="EMBL" id="GBC60123.1"/>
    </source>
</evidence>
<evidence type="ECO:0008006" key="3">
    <source>
        <dbReference type="Google" id="ProtNLM"/>
    </source>
</evidence>
<sequence length="132" mass="15287">MTTEELDLLIFRIADIPFGMDMEQIACIREPEQAQLQADRVFRFDEKLRFPKKPVVYRAPMLLIPEDETPVSALLIEKPDEIVRIRTDAIRPLPRLIERALPGHPVWGVALIDQKLILLVDFYRILGQNTDP</sequence>
<reference evidence="2" key="2">
    <citation type="submission" date="2019-01" db="EMBL/GenBank/DDBJ databases">
        <title>Genome sequence of Desulfonema ishimotonii strain Tokyo 01.</title>
        <authorList>
            <person name="Fukui M."/>
        </authorList>
    </citation>
    <scope>NUCLEOTIDE SEQUENCE [LARGE SCALE GENOMIC DNA]</scope>
    <source>
        <strain evidence="2">Tokyo 01</strain>
    </source>
</reference>
<dbReference type="InterPro" id="IPR036061">
    <property type="entry name" value="CheW-like_dom_sf"/>
</dbReference>
<accession>A0A401FT44</accession>
<keyword evidence="2" id="KW-1185">Reference proteome</keyword>